<gene>
    <name evidence="1" type="ORF">ACFO5K_00065</name>
</gene>
<dbReference type="Proteomes" id="UP001595844">
    <property type="component" value="Unassembled WGS sequence"/>
</dbReference>
<comment type="caution">
    <text evidence="1">The sequence shown here is derived from an EMBL/GenBank/DDBJ whole genome shotgun (WGS) entry which is preliminary data.</text>
</comment>
<evidence type="ECO:0000313" key="2">
    <source>
        <dbReference type="Proteomes" id="UP001595844"/>
    </source>
</evidence>
<organism evidence="1 2">
    <name type="scientific">Nocardia halotolerans</name>
    <dbReference type="NCBI Taxonomy" id="1755878"/>
    <lineage>
        <taxon>Bacteria</taxon>
        <taxon>Bacillati</taxon>
        <taxon>Actinomycetota</taxon>
        <taxon>Actinomycetes</taxon>
        <taxon>Mycobacteriales</taxon>
        <taxon>Nocardiaceae</taxon>
        <taxon>Nocardia</taxon>
    </lineage>
</organism>
<dbReference type="InterPro" id="IPR011200">
    <property type="entry name" value="UCP012608"/>
</dbReference>
<keyword evidence="2" id="KW-1185">Reference proteome</keyword>
<dbReference type="RefSeq" id="WP_378555006.1">
    <property type="nucleotide sequence ID" value="NZ_JBHSDL010000001.1"/>
</dbReference>
<evidence type="ECO:0000313" key="1">
    <source>
        <dbReference type="EMBL" id="MFC4372479.1"/>
    </source>
</evidence>
<dbReference type="Pfam" id="PF10094">
    <property type="entry name" value="DUF2332"/>
    <property type="match status" value="1"/>
</dbReference>
<accession>A0ABV8V9A8</accession>
<proteinExistence type="predicted"/>
<dbReference type="EMBL" id="JBHSDL010000001">
    <property type="protein sequence ID" value="MFC4372479.1"/>
    <property type="molecule type" value="Genomic_DNA"/>
</dbReference>
<reference evidence="2" key="1">
    <citation type="journal article" date="2019" name="Int. J. Syst. Evol. Microbiol.">
        <title>The Global Catalogue of Microorganisms (GCM) 10K type strain sequencing project: providing services to taxonomists for standard genome sequencing and annotation.</title>
        <authorList>
            <consortium name="The Broad Institute Genomics Platform"/>
            <consortium name="The Broad Institute Genome Sequencing Center for Infectious Disease"/>
            <person name="Wu L."/>
            <person name="Ma J."/>
        </authorList>
    </citation>
    <scope>NUCLEOTIDE SEQUENCE [LARGE SCALE GENOMIC DNA]</scope>
    <source>
        <strain evidence="2">IBRC-M 10490</strain>
    </source>
</reference>
<name>A0ABV8V9A8_9NOCA</name>
<protein>
    <submittedName>
        <fullName evidence="1">DUF2332 domain-containing protein</fullName>
    </submittedName>
</protein>
<sequence>MTLAHRFRDFAIREARDNSPLYHRRALEIADDPAVLALIAQLPTDKQQPNLVLAAARIHGVDAPSYGEFREQLCRNWAAISATALARRTQTNEVGRMAALLPALAELPGPLSLIEVGASAGLCLYPDRFSYRYGEVALDPPDGESPVLLACQMTGPVPIPAAMPRVVHRAGVDLHPLDATDRGDRDWLTALIWPGQDHRVARLRAACDIAATDPPRLVTGDLTQRVTELVSAAPTDSTVVIFHSAVLAYLPISARHEFRAMVRGLPCRWISQEGAGVLPWLIGALPEVDSGSARMVVAMDEVPLAYAGPHGQTLDWFG</sequence>